<evidence type="ECO:0000313" key="2">
    <source>
        <dbReference type="EMBL" id="SDC44255.1"/>
    </source>
</evidence>
<name>A0A1G6LNC7_9BURK</name>
<gene>
    <name evidence="2" type="ORF">SAMN05192589_102204</name>
</gene>
<protein>
    <submittedName>
        <fullName evidence="2">Uncharacterized protein</fullName>
    </submittedName>
</protein>
<feature type="transmembrane region" description="Helical" evidence="1">
    <location>
        <begin position="111"/>
        <end position="129"/>
    </location>
</feature>
<dbReference type="STRING" id="187868.SAMN05192589_102204"/>
<keyword evidence="1" id="KW-0472">Membrane</keyword>
<feature type="transmembrane region" description="Helical" evidence="1">
    <location>
        <begin position="30"/>
        <end position="56"/>
    </location>
</feature>
<keyword evidence="1" id="KW-0812">Transmembrane</keyword>
<organism evidence="2 3">
    <name type="scientific">Paracidovorax valerianellae</name>
    <dbReference type="NCBI Taxonomy" id="187868"/>
    <lineage>
        <taxon>Bacteria</taxon>
        <taxon>Pseudomonadati</taxon>
        <taxon>Pseudomonadota</taxon>
        <taxon>Betaproteobacteria</taxon>
        <taxon>Burkholderiales</taxon>
        <taxon>Comamonadaceae</taxon>
        <taxon>Paracidovorax</taxon>
    </lineage>
</organism>
<dbReference type="AlphaFoldDB" id="A0A1G6LNC7"/>
<evidence type="ECO:0000256" key="1">
    <source>
        <dbReference type="SAM" id="Phobius"/>
    </source>
</evidence>
<reference evidence="2 3" key="1">
    <citation type="submission" date="2016-10" db="EMBL/GenBank/DDBJ databases">
        <authorList>
            <person name="de Groot N.N."/>
        </authorList>
    </citation>
    <scope>NUCLEOTIDE SEQUENCE [LARGE SCALE GENOMIC DNA]</scope>
    <source>
        <strain evidence="2 3">DSM 16619</strain>
    </source>
</reference>
<sequence>MHIRSGAVREEPFVTEKRGYRFAWLLNRRLGIALLWTALAIGIAVAANVVGIRMLGGIEAWSHWLRAYAGYFFAWRLVLYGATAWGWRWMHRRLRQREASTEAFSRLRRTEIASVLVIALLEISALNGWPLGPSVH</sequence>
<keyword evidence="1" id="KW-1133">Transmembrane helix</keyword>
<accession>A0A1G6LNC7</accession>
<keyword evidence="3" id="KW-1185">Reference proteome</keyword>
<proteinExistence type="predicted"/>
<evidence type="ECO:0000313" key="3">
    <source>
        <dbReference type="Proteomes" id="UP000198781"/>
    </source>
</evidence>
<feature type="transmembrane region" description="Helical" evidence="1">
    <location>
        <begin position="68"/>
        <end position="90"/>
    </location>
</feature>
<dbReference type="Proteomes" id="UP000198781">
    <property type="component" value="Unassembled WGS sequence"/>
</dbReference>
<dbReference type="EMBL" id="FMZC01000002">
    <property type="protein sequence ID" value="SDC44255.1"/>
    <property type="molecule type" value="Genomic_DNA"/>
</dbReference>